<dbReference type="InterPro" id="IPR011044">
    <property type="entry name" value="Quino_amine_DH_bsu"/>
</dbReference>
<keyword evidence="1" id="KW-0238">DNA-binding</keyword>
<dbReference type="Gene3D" id="2.130.10.10">
    <property type="entry name" value="YVTN repeat-like/Quinoprotein amine dehydrogenase"/>
    <property type="match status" value="1"/>
</dbReference>
<evidence type="ECO:0000313" key="1">
    <source>
        <dbReference type="EMBL" id="MDQ0215887.1"/>
    </source>
</evidence>
<dbReference type="EMBL" id="JAUSUC010000029">
    <property type="protein sequence ID" value="MDQ0215887.1"/>
    <property type="molecule type" value="Genomic_DNA"/>
</dbReference>
<dbReference type="InterPro" id="IPR015943">
    <property type="entry name" value="WD40/YVTN_repeat-like_dom_sf"/>
</dbReference>
<protein>
    <submittedName>
        <fullName evidence="1">DNA-binding beta-propeller fold protein YncE</fullName>
    </submittedName>
</protein>
<comment type="caution">
    <text evidence="1">The sequence shown here is derived from an EMBL/GenBank/DDBJ whole genome shotgun (WGS) entry which is preliminary data.</text>
</comment>
<evidence type="ECO:0000313" key="2">
    <source>
        <dbReference type="Proteomes" id="UP001237207"/>
    </source>
</evidence>
<keyword evidence="2" id="KW-1185">Reference proteome</keyword>
<sequence length="356" mass="40274">MRTKRVLWLLFIIPLVFAIWQPKASATENYTERVFISGYGQVIAVDPSKPEVIAGIKVNGPVRDMSFTADGKKGLILANGRTSLYVIDTVNNKVIDEINLQGRTDKGLLDRRVWGSAISPDGKKAYAFVTQGEKRKNIFKVHPSKIIEIDLETKEETRSVEGPYGTHVLQFKKGDSNTIFVWGYELYELDVKNMKIKMKQGLKTPKNEKDGSINFLMLFPRGENGTNSIPIVKTYPDGHVKEGFMWQNLETGKLKMLEYDREPIGMFSAVVDEDERYAYTTLNKWYKIDIQSKKIIKEGEPPVGSMYGVTLSVDGEKLYYSGAGNEFIVANKDLKVEKIITLPTDTLDLKVVKIQK</sequence>
<dbReference type="SUPFAM" id="SSF50969">
    <property type="entry name" value="YVTN repeat-like/Quinoprotein amine dehydrogenase"/>
    <property type="match status" value="1"/>
</dbReference>
<organism evidence="1 2">
    <name type="scientific">Oikeobacillus pervagus</name>
    <dbReference type="NCBI Taxonomy" id="1325931"/>
    <lineage>
        <taxon>Bacteria</taxon>
        <taxon>Bacillati</taxon>
        <taxon>Bacillota</taxon>
        <taxon>Bacilli</taxon>
        <taxon>Bacillales</taxon>
        <taxon>Bacillaceae</taxon>
        <taxon>Oikeobacillus</taxon>
    </lineage>
</organism>
<dbReference type="Proteomes" id="UP001237207">
    <property type="component" value="Unassembled WGS sequence"/>
</dbReference>
<dbReference type="InterPro" id="IPR051200">
    <property type="entry name" value="Host-pathogen_enzymatic-act"/>
</dbReference>
<proteinExistence type="predicted"/>
<dbReference type="PANTHER" id="PTHR47197:SF3">
    <property type="entry name" value="DIHYDRO-HEME D1 DEHYDROGENASE"/>
    <property type="match status" value="1"/>
</dbReference>
<reference evidence="1" key="1">
    <citation type="submission" date="2023-07" db="EMBL/GenBank/DDBJ databases">
        <title>Genomic Encyclopedia of Type Strains, Phase IV (KMG-IV): sequencing the most valuable type-strain genomes for metagenomic binning, comparative biology and taxonomic classification.</title>
        <authorList>
            <person name="Goeker M."/>
        </authorList>
    </citation>
    <scope>NUCLEOTIDE SEQUENCE</scope>
    <source>
        <strain evidence="1">DSM 23947</strain>
    </source>
</reference>
<dbReference type="AlphaFoldDB" id="A0AAJ1T329"/>
<name>A0AAJ1T329_9BACI</name>
<dbReference type="RefSeq" id="WP_307257885.1">
    <property type="nucleotide sequence ID" value="NZ_JAUSUC010000029.1"/>
</dbReference>
<accession>A0AAJ1T329</accession>
<gene>
    <name evidence="1" type="ORF">J2S13_002307</name>
</gene>
<dbReference type="GO" id="GO:0003677">
    <property type="term" value="F:DNA binding"/>
    <property type="evidence" value="ECO:0007669"/>
    <property type="project" value="UniProtKB-KW"/>
</dbReference>
<dbReference type="PANTHER" id="PTHR47197">
    <property type="entry name" value="PROTEIN NIRF"/>
    <property type="match status" value="1"/>
</dbReference>